<dbReference type="InterPro" id="IPR015943">
    <property type="entry name" value="WD40/YVTN_repeat-like_dom_sf"/>
</dbReference>
<feature type="non-terminal residue" evidence="2">
    <location>
        <position position="306"/>
    </location>
</feature>
<sequence>MNLFKLLMGLFLWVGLITISKADASKSWFQWRGPFMNGSLPQAAPPIKWSETSDNLKWKTRLPGGGHSSPIIYDDRIFVLSAKEVGEILSDDVDKPNKKDLNLLRRLVGSKLVTRKIQYIVMALSRTTGKIIWQQVANEKIPPELIHKTASWCSASPITNGKYLLALFGSAGLYCYDLEGNLQWEKDFGDMDIFWDFGEGTTPSLHRDSVILNWDHQGQSFLTSLDISTGKENWRTEKDEVTSWSTPIVVTVNGDPQIVTSGEKRTRGFDFETGRLIWEVSGLTSNIIPTPIYYDNAIIVASGYRG</sequence>
<accession>A0A382MXN4</accession>
<dbReference type="Gene3D" id="2.130.10.10">
    <property type="entry name" value="YVTN repeat-like/Quinoprotein amine dehydrogenase"/>
    <property type="match status" value="1"/>
</dbReference>
<dbReference type="InterPro" id="IPR002372">
    <property type="entry name" value="PQQ_rpt_dom"/>
</dbReference>
<dbReference type="AlphaFoldDB" id="A0A382MXN4"/>
<dbReference type="SUPFAM" id="SSF50998">
    <property type="entry name" value="Quinoprotein alcohol dehydrogenase-like"/>
    <property type="match status" value="1"/>
</dbReference>
<dbReference type="InterPro" id="IPR011047">
    <property type="entry name" value="Quinoprotein_ADH-like_sf"/>
</dbReference>
<dbReference type="PANTHER" id="PTHR34512">
    <property type="entry name" value="CELL SURFACE PROTEIN"/>
    <property type="match status" value="1"/>
</dbReference>
<feature type="domain" description="Pyrrolo-quinoline quinone repeat" evidence="1">
    <location>
        <begin position="121"/>
        <end position="281"/>
    </location>
</feature>
<dbReference type="PANTHER" id="PTHR34512:SF30">
    <property type="entry name" value="OUTER MEMBRANE PROTEIN ASSEMBLY FACTOR BAMB"/>
    <property type="match status" value="1"/>
</dbReference>
<dbReference type="EMBL" id="UINC01096416">
    <property type="protein sequence ID" value="SVC53280.1"/>
    <property type="molecule type" value="Genomic_DNA"/>
</dbReference>
<gene>
    <name evidence="2" type="ORF">METZ01_LOCUS306134</name>
</gene>
<protein>
    <recommendedName>
        <fullName evidence="1">Pyrrolo-quinoline quinone repeat domain-containing protein</fullName>
    </recommendedName>
</protein>
<evidence type="ECO:0000313" key="2">
    <source>
        <dbReference type="EMBL" id="SVC53280.1"/>
    </source>
</evidence>
<reference evidence="2" key="1">
    <citation type="submission" date="2018-05" db="EMBL/GenBank/DDBJ databases">
        <authorList>
            <person name="Lanie J.A."/>
            <person name="Ng W.-L."/>
            <person name="Kazmierczak K.M."/>
            <person name="Andrzejewski T.M."/>
            <person name="Davidsen T.M."/>
            <person name="Wayne K.J."/>
            <person name="Tettelin H."/>
            <person name="Glass J.I."/>
            <person name="Rusch D."/>
            <person name="Podicherti R."/>
            <person name="Tsui H.-C.T."/>
            <person name="Winkler M.E."/>
        </authorList>
    </citation>
    <scope>NUCLEOTIDE SEQUENCE</scope>
</reference>
<evidence type="ECO:0000259" key="1">
    <source>
        <dbReference type="Pfam" id="PF13360"/>
    </source>
</evidence>
<name>A0A382MXN4_9ZZZZ</name>
<dbReference type="Pfam" id="PF13360">
    <property type="entry name" value="PQQ_2"/>
    <property type="match status" value="1"/>
</dbReference>
<proteinExistence type="predicted"/>
<organism evidence="2">
    <name type="scientific">marine metagenome</name>
    <dbReference type="NCBI Taxonomy" id="408172"/>
    <lineage>
        <taxon>unclassified sequences</taxon>
        <taxon>metagenomes</taxon>
        <taxon>ecological metagenomes</taxon>
    </lineage>
</organism>